<keyword evidence="4" id="KW-0436">Ligase</keyword>
<comment type="catalytic activity">
    <reaction evidence="9">
        <text>(6S)-5,6,7,8-tetrahydrofolyl-(gamma-L-Glu)(n) + L-glutamate + ATP = (6S)-5,6,7,8-tetrahydrofolyl-(gamma-L-Glu)(n+1) + ADP + phosphate + H(+)</text>
        <dbReference type="Rhea" id="RHEA:10580"/>
        <dbReference type="Rhea" id="RHEA-COMP:14738"/>
        <dbReference type="Rhea" id="RHEA-COMP:14740"/>
        <dbReference type="ChEBI" id="CHEBI:15378"/>
        <dbReference type="ChEBI" id="CHEBI:29985"/>
        <dbReference type="ChEBI" id="CHEBI:30616"/>
        <dbReference type="ChEBI" id="CHEBI:43474"/>
        <dbReference type="ChEBI" id="CHEBI:141005"/>
        <dbReference type="ChEBI" id="CHEBI:456216"/>
        <dbReference type="EC" id="6.3.2.17"/>
    </reaction>
</comment>
<dbReference type="InterPro" id="IPR018109">
    <property type="entry name" value="Folylpolyglutamate_synth_CS"/>
</dbReference>
<dbReference type="Pfam" id="PF08245">
    <property type="entry name" value="Mur_ligase_M"/>
    <property type="match status" value="1"/>
</dbReference>
<dbReference type="NCBIfam" id="TIGR01499">
    <property type="entry name" value="folC"/>
    <property type="match status" value="1"/>
</dbReference>
<dbReference type="InterPro" id="IPR013221">
    <property type="entry name" value="Mur_ligase_cen"/>
</dbReference>
<evidence type="ECO:0000256" key="6">
    <source>
        <dbReference type="ARBA" id="ARBA00022741"/>
    </source>
</evidence>
<keyword evidence="7" id="KW-0067">ATP-binding</keyword>
<keyword evidence="6" id="KW-0547">Nucleotide-binding</keyword>
<evidence type="ECO:0000313" key="11">
    <source>
        <dbReference type="EMBL" id="KKL49614.1"/>
    </source>
</evidence>
<comment type="cofactor">
    <cofactor evidence="1">
        <name>Mg(2+)</name>
        <dbReference type="ChEBI" id="CHEBI:18420"/>
    </cofactor>
</comment>
<organism evidence="11">
    <name type="scientific">marine sediment metagenome</name>
    <dbReference type="NCBI Taxonomy" id="412755"/>
    <lineage>
        <taxon>unclassified sequences</taxon>
        <taxon>metagenomes</taxon>
        <taxon>ecological metagenomes</taxon>
    </lineage>
</organism>
<protein>
    <recommendedName>
        <fullName evidence="3">tetrahydrofolate synthase</fullName>
        <ecNumber evidence="3">6.3.2.17</ecNumber>
    </recommendedName>
</protein>
<proteinExistence type="inferred from homology"/>
<evidence type="ECO:0000256" key="8">
    <source>
        <dbReference type="ARBA" id="ARBA00022842"/>
    </source>
</evidence>
<gene>
    <name evidence="11" type="ORF">LCGC14_2313740</name>
</gene>
<evidence type="ECO:0000256" key="4">
    <source>
        <dbReference type="ARBA" id="ARBA00022598"/>
    </source>
</evidence>
<dbReference type="EMBL" id="LAZR01032896">
    <property type="protein sequence ID" value="KKL49614.1"/>
    <property type="molecule type" value="Genomic_DNA"/>
</dbReference>
<evidence type="ECO:0000256" key="3">
    <source>
        <dbReference type="ARBA" id="ARBA00013025"/>
    </source>
</evidence>
<feature type="non-terminal residue" evidence="11">
    <location>
        <position position="240"/>
    </location>
</feature>
<dbReference type="Gene3D" id="3.40.1190.10">
    <property type="entry name" value="Mur-like, catalytic domain"/>
    <property type="match status" value="1"/>
</dbReference>
<evidence type="ECO:0000256" key="9">
    <source>
        <dbReference type="ARBA" id="ARBA00047493"/>
    </source>
</evidence>
<dbReference type="GO" id="GO:0005524">
    <property type="term" value="F:ATP binding"/>
    <property type="evidence" value="ECO:0007669"/>
    <property type="project" value="UniProtKB-KW"/>
</dbReference>
<dbReference type="FunFam" id="3.40.1190.10:FF:000011">
    <property type="entry name" value="Folylpolyglutamate synthase/dihydrofolate synthase"/>
    <property type="match status" value="1"/>
</dbReference>
<reference evidence="11" key="1">
    <citation type="journal article" date="2015" name="Nature">
        <title>Complex archaea that bridge the gap between prokaryotes and eukaryotes.</title>
        <authorList>
            <person name="Spang A."/>
            <person name="Saw J.H."/>
            <person name="Jorgensen S.L."/>
            <person name="Zaremba-Niedzwiedzka K."/>
            <person name="Martijn J."/>
            <person name="Lind A.E."/>
            <person name="van Eijk R."/>
            <person name="Schleper C."/>
            <person name="Guy L."/>
            <person name="Ettema T.J."/>
        </authorList>
    </citation>
    <scope>NUCLEOTIDE SEQUENCE</scope>
</reference>
<comment type="caution">
    <text evidence="11">The sequence shown here is derived from an EMBL/GenBank/DDBJ whole genome shotgun (WGS) entry which is preliminary data.</text>
</comment>
<evidence type="ECO:0000259" key="10">
    <source>
        <dbReference type="Pfam" id="PF08245"/>
    </source>
</evidence>
<evidence type="ECO:0000256" key="5">
    <source>
        <dbReference type="ARBA" id="ARBA00022723"/>
    </source>
</evidence>
<dbReference type="InterPro" id="IPR036565">
    <property type="entry name" value="Mur-like_cat_sf"/>
</dbReference>
<dbReference type="GO" id="GO:0046872">
    <property type="term" value="F:metal ion binding"/>
    <property type="evidence" value="ECO:0007669"/>
    <property type="project" value="UniProtKB-KW"/>
</dbReference>
<dbReference type="PANTHER" id="PTHR11136">
    <property type="entry name" value="FOLYLPOLYGLUTAMATE SYNTHASE-RELATED"/>
    <property type="match status" value="1"/>
</dbReference>
<dbReference type="SUPFAM" id="SSF53623">
    <property type="entry name" value="MurD-like peptide ligases, catalytic domain"/>
    <property type="match status" value="1"/>
</dbReference>
<dbReference type="GO" id="GO:0004326">
    <property type="term" value="F:tetrahydrofolylpolyglutamate synthase activity"/>
    <property type="evidence" value="ECO:0007669"/>
    <property type="project" value="UniProtKB-EC"/>
</dbReference>
<dbReference type="InterPro" id="IPR001645">
    <property type="entry name" value="Folylpolyglutamate_synth"/>
</dbReference>
<dbReference type="PROSITE" id="PS01011">
    <property type="entry name" value="FOLYLPOLYGLU_SYNT_1"/>
    <property type="match status" value="1"/>
</dbReference>
<evidence type="ECO:0000256" key="1">
    <source>
        <dbReference type="ARBA" id="ARBA00001946"/>
    </source>
</evidence>
<name>A0A0F9CKE6_9ZZZZ</name>
<comment type="similarity">
    <text evidence="2">Belongs to the folylpolyglutamate synthase family.</text>
</comment>
<dbReference type="PROSITE" id="PS01012">
    <property type="entry name" value="FOLYLPOLYGLU_SYNT_2"/>
    <property type="match status" value="1"/>
</dbReference>
<feature type="domain" description="Mur ligase central" evidence="10">
    <location>
        <begin position="48"/>
        <end position="187"/>
    </location>
</feature>
<dbReference type="GO" id="GO:0008841">
    <property type="term" value="F:dihydrofolate synthase activity"/>
    <property type="evidence" value="ECO:0007669"/>
    <property type="project" value="TreeGrafter"/>
</dbReference>
<keyword evidence="5" id="KW-0479">Metal-binding</keyword>
<dbReference type="GO" id="GO:0005737">
    <property type="term" value="C:cytoplasm"/>
    <property type="evidence" value="ECO:0007669"/>
    <property type="project" value="TreeGrafter"/>
</dbReference>
<dbReference type="PANTHER" id="PTHR11136:SF0">
    <property type="entry name" value="DIHYDROFOLATE SYNTHETASE-RELATED"/>
    <property type="match status" value="1"/>
</dbReference>
<evidence type="ECO:0000256" key="7">
    <source>
        <dbReference type="ARBA" id="ARBA00022840"/>
    </source>
</evidence>
<sequence length="240" mass="25997">MPMFMSYNDTIDFLYSLQSVGIKLGLGNIRKLLKRLGNPERSFRSIHIAGTNGKGSTSAMLASLMENAGVNTGLFTSPHLLSFTERIRAGGKEITSMQVVELAALARAASSEMTPTFFEVVTAMAFMHFRATGVQWALVETGLGGRLDSTNVIAPEVTLITPVSMDHMEFLGDTLKDVAGEKAGIIKPGVPVLSAPQEPDALEVIKNKADLCGSELHILGEDFHYEIERATTQGVTFTYR</sequence>
<accession>A0A0F9CKE6</accession>
<dbReference type="EC" id="6.3.2.17" evidence="3"/>
<dbReference type="AlphaFoldDB" id="A0A0F9CKE6"/>
<evidence type="ECO:0000256" key="2">
    <source>
        <dbReference type="ARBA" id="ARBA00008276"/>
    </source>
</evidence>
<keyword evidence="8" id="KW-0460">Magnesium</keyword>